<feature type="transmembrane region" description="Helical" evidence="1">
    <location>
        <begin position="179"/>
        <end position="196"/>
    </location>
</feature>
<dbReference type="AlphaFoldDB" id="A0A7W9EVM7"/>
<evidence type="ECO:0000313" key="3">
    <source>
        <dbReference type="Proteomes" id="UP000546200"/>
    </source>
</evidence>
<feature type="transmembrane region" description="Helical" evidence="1">
    <location>
        <begin position="240"/>
        <end position="259"/>
    </location>
</feature>
<dbReference type="EMBL" id="JACIJK010000010">
    <property type="protein sequence ID" value="MBB5716390.1"/>
    <property type="molecule type" value="Genomic_DNA"/>
</dbReference>
<evidence type="ECO:0000256" key="1">
    <source>
        <dbReference type="SAM" id="Phobius"/>
    </source>
</evidence>
<reference evidence="2 3" key="1">
    <citation type="submission" date="2020-08" db="EMBL/GenBank/DDBJ databases">
        <title>Genomic Encyclopedia of Type Strains, Phase IV (KMG-IV): sequencing the most valuable type-strain genomes for metagenomic binning, comparative biology and taxonomic classification.</title>
        <authorList>
            <person name="Goeker M."/>
        </authorList>
    </citation>
    <scope>NUCLEOTIDE SEQUENCE [LARGE SCALE GENOMIC DNA]</scope>
    <source>
        <strain evidence="2 3">DSM 100044</strain>
    </source>
</reference>
<gene>
    <name evidence="2" type="ORF">FHS94_003253</name>
</gene>
<proteinExistence type="predicted"/>
<evidence type="ECO:0000313" key="2">
    <source>
        <dbReference type="EMBL" id="MBB5716390.1"/>
    </source>
</evidence>
<protein>
    <submittedName>
        <fullName evidence="2">Uncharacterized protein</fullName>
    </submittedName>
</protein>
<dbReference type="RefSeq" id="WP_184059607.1">
    <property type="nucleotide sequence ID" value="NZ_JACIJK010000010.1"/>
</dbReference>
<feature type="transmembrane region" description="Helical" evidence="1">
    <location>
        <begin position="136"/>
        <end position="158"/>
    </location>
</feature>
<feature type="transmembrane region" description="Helical" evidence="1">
    <location>
        <begin position="202"/>
        <end position="228"/>
    </location>
</feature>
<feature type="transmembrane region" description="Helical" evidence="1">
    <location>
        <begin position="94"/>
        <end position="116"/>
    </location>
</feature>
<comment type="caution">
    <text evidence="2">The sequence shown here is derived from an EMBL/GenBank/DDBJ whole genome shotgun (WGS) entry which is preliminary data.</text>
</comment>
<keyword evidence="3" id="KW-1185">Reference proteome</keyword>
<feature type="transmembrane region" description="Helical" evidence="1">
    <location>
        <begin position="62"/>
        <end position="82"/>
    </location>
</feature>
<accession>A0A7W9EVM7</accession>
<keyword evidence="1" id="KW-1133">Transmembrane helix</keyword>
<organism evidence="2 3">
    <name type="scientific">Sphingomonas aerophila</name>
    <dbReference type="NCBI Taxonomy" id="1344948"/>
    <lineage>
        <taxon>Bacteria</taxon>
        <taxon>Pseudomonadati</taxon>
        <taxon>Pseudomonadota</taxon>
        <taxon>Alphaproteobacteria</taxon>
        <taxon>Sphingomonadales</taxon>
        <taxon>Sphingomonadaceae</taxon>
        <taxon>Sphingomonas</taxon>
    </lineage>
</organism>
<keyword evidence="1" id="KW-0472">Membrane</keyword>
<keyword evidence="1" id="KW-0812">Transmembrane</keyword>
<dbReference type="Proteomes" id="UP000546200">
    <property type="component" value="Unassembled WGS sequence"/>
</dbReference>
<name>A0A7W9EVM7_9SPHN</name>
<sequence>MPVEQRVDWLTMAGLGALLMPLLTMWHELGGHAAACVMEAGRVVEIGAFYVDCSIPAGWSRFVVDVAGVAVNVVLSLLAFLLWQRTRSDVARLVLWLVWVSEAFVAAGYFCFSGATGLGDLGTGTDGALSGLHAPFAWQAGVLLVGLIAYVVIVRAAISGLDDLLGTGPATRPARKRIAHTYYAAAGAGAVLVGLFNPVGLFVTIASAAASSFGGLAGFISIGFAARGPDAPRPVTLRRNWAVIAAGVVALALFARVLGPSIRP</sequence>
<feature type="transmembrane region" description="Helical" evidence="1">
    <location>
        <begin position="7"/>
        <end position="26"/>
    </location>
</feature>